<keyword evidence="5 6" id="KW-0804">Transcription</keyword>
<dbReference type="InterPro" id="IPR014284">
    <property type="entry name" value="RNA_pol_sigma-70_dom"/>
</dbReference>
<protein>
    <recommendedName>
        <fullName evidence="6">RNA polymerase sigma factor</fullName>
    </recommendedName>
</protein>
<dbReference type="GO" id="GO:0003677">
    <property type="term" value="F:DNA binding"/>
    <property type="evidence" value="ECO:0007669"/>
    <property type="project" value="UniProtKB-KW"/>
</dbReference>
<dbReference type="InterPro" id="IPR013324">
    <property type="entry name" value="RNA_pol_sigma_r3/r4-like"/>
</dbReference>
<dbReference type="InterPro" id="IPR007630">
    <property type="entry name" value="RNA_pol_sigma70_r4"/>
</dbReference>
<dbReference type="Pfam" id="PF04539">
    <property type="entry name" value="Sigma70_r3"/>
    <property type="match status" value="1"/>
</dbReference>
<dbReference type="PANTHER" id="PTHR30603">
    <property type="entry name" value="RNA POLYMERASE SIGMA FACTOR RPO"/>
    <property type="match status" value="1"/>
</dbReference>
<gene>
    <name evidence="10" type="ORF">DY240_00635</name>
</gene>
<keyword evidence="11" id="KW-1185">Reference proteome</keyword>
<dbReference type="InterPro" id="IPR007624">
    <property type="entry name" value="RNA_pol_sigma70_r3"/>
</dbReference>
<dbReference type="GO" id="GO:0016987">
    <property type="term" value="F:sigma factor activity"/>
    <property type="evidence" value="ECO:0007669"/>
    <property type="project" value="UniProtKB-KW"/>
</dbReference>
<dbReference type="Gene3D" id="1.20.120.1810">
    <property type="match status" value="1"/>
</dbReference>
<evidence type="ECO:0000256" key="2">
    <source>
        <dbReference type="ARBA" id="ARBA00023015"/>
    </source>
</evidence>
<evidence type="ECO:0000259" key="9">
    <source>
        <dbReference type="PROSITE" id="PS00716"/>
    </source>
</evidence>
<dbReference type="InterPro" id="IPR009042">
    <property type="entry name" value="RNA_pol_sigma70_r1_2"/>
</dbReference>
<dbReference type="InterPro" id="IPR050239">
    <property type="entry name" value="Sigma-70_RNA_pol_init_factors"/>
</dbReference>
<dbReference type="PROSITE" id="PS00715">
    <property type="entry name" value="SIGMA70_1"/>
    <property type="match status" value="1"/>
</dbReference>
<dbReference type="InterPro" id="IPR013325">
    <property type="entry name" value="RNA_pol_sigma_r2"/>
</dbReference>
<dbReference type="SUPFAM" id="SSF88659">
    <property type="entry name" value="Sigma3 and sigma4 domains of RNA polymerase sigma factors"/>
    <property type="match status" value="2"/>
</dbReference>
<dbReference type="RefSeq" id="WP_119658044.1">
    <property type="nucleotide sequence ID" value="NZ_QUAL01000006.1"/>
</dbReference>
<feature type="compositionally biased region" description="Basic and acidic residues" evidence="7">
    <location>
        <begin position="1"/>
        <end position="15"/>
    </location>
</feature>
<dbReference type="OrthoDB" id="9804285at2"/>
<keyword evidence="3 6" id="KW-0731">Sigma factor</keyword>
<evidence type="ECO:0000256" key="5">
    <source>
        <dbReference type="ARBA" id="ARBA00023163"/>
    </source>
</evidence>
<evidence type="ECO:0000313" key="10">
    <source>
        <dbReference type="EMBL" id="RIQ37436.1"/>
    </source>
</evidence>
<dbReference type="GO" id="GO:0006352">
    <property type="term" value="P:DNA-templated transcription initiation"/>
    <property type="evidence" value="ECO:0007669"/>
    <property type="project" value="InterPro"/>
</dbReference>
<dbReference type="SUPFAM" id="SSF88946">
    <property type="entry name" value="Sigma2 domain of RNA polymerase sigma factors"/>
    <property type="match status" value="1"/>
</dbReference>
<evidence type="ECO:0000256" key="6">
    <source>
        <dbReference type="RuleBase" id="RU362124"/>
    </source>
</evidence>
<feature type="domain" description="RNA polymerase sigma-70" evidence="9">
    <location>
        <begin position="292"/>
        <end position="318"/>
    </location>
</feature>
<comment type="function">
    <text evidence="6">Sigma factors are initiation factors that promote the attachment of RNA polymerase to specific initiation sites and are then released.</text>
</comment>
<comment type="caution">
    <text evidence="10">The sequence shown here is derived from an EMBL/GenBank/DDBJ whole genome shotgun (WGS) entry which is preliminary data.</text>
</comment>
<dbReference type="CDD" id="cd06171">
    <property type="entry name" value="Sigma70_r4"/>
    <property type="match status" value="1"/>
</dbReference>
<reference evidence="10 11" key="1">
    <citation type="submission" date="2018-09" db="EMBL/GenBank/DDBJ databases">
        <title>Isolation, diversity and antifungal activity of actinobacteria from wheat.</title>
        <authorList>
            <person name="Han C."/>
        </authorList>
    </citation>
    <scope>NUCLEOTIDE SEQUENCE [LARGE SCALE GENOMIC DNA]</scope>
    <source>
        <strain evidence="10 11">NEAU-YY265</strain>
    </source>
</reference>
<dbReference type="NCBIfam" id="TIGR02937">
    <property type="entry name" value="sigma70-ECF"/>
    <property type="match status" value="1"/>
</dbReference>
<dbReference type="Gene3D" id="1.10.601.10">
    <property type="entry name" value="RNA Polymerase Primary Sigma Factor"/>
    <property type="match status" value="1"/>
</dbReference>
<evidence type="ECO:0000256" key="3">
    <source>
        <dbReference type="ARBA" id="ARBA00023082"/>
    </source>
</evidence>
<dbReference type="EMBL" id="QUAL01000006">
    <property type="protein sequence ID" value="RIQ37436.1"/>
    <property type="molecule type" value="Genomic_DNA"/>
</dbReference>
<dbReference type="InterPro" id="IPR036388">
    <property type="entry name" value="WH-like_DNA-bd_sf"/>
</dbReference>
<dbReference type="InterPro" id="IPR000943">
    <property type="entry name" value="RNA_pol_sigma70"/>
</dbReference>
<keyword evidence="4 6" id="KW-0238">DNA-binding</keyword>
<sequence>MTMVEEQVRAPDGRGRIGRPSAPAGNDAVREEDYDLVGQYLKQISATPLLSAAEEVELARRIEAGVYAAQLLESGDSGRPREELEALVRDGERAKDHMIRANLRLVVSAARKYYRNSGLPFLDVVQEGNLGLIRAVEKFDYTKGFKFSTYAMWWIRQAIERGKAERARTIRLPVHVLETLSKIGKAERKLAVTLGREPTAEELAAEADLPPARVIELRRISRDTVSLDTPVGDEGSASIGDLIEDTETPQATDVVEFQALGEQVRDLVNTLAPREALIVSMRFGLEDGEQHTLQEVAERVGLTKERVRQLEKLALAELRDPARHQPLLEWAG</sequence>
<dbReference type="AlphaFoldDB" id="A0A418KYE0"/>
<dbReference type="PRINTS" id="PR00046">
    <property type="entry name" value="SIGMA70FCT"/>
</dbReference>
<dbReference type="Pfam" id="PF00140">
    <property type="entry name" value="Sigma70_r1_2"/>
    <property type="match status" value="1"/>
</dbReference>
<feature type="region of interest" description="Disordered" evidence="7">
    <location>
        <begin position="1"/>
        <end position="29"/>
    </location>
</feature>
<evidence type="ECO:0000259" key="8">
    <source>
        <dbReference type="PROSITE" id="PS00715"/>
    </source>
</evidence>
<dbReference type="Pfam" id="PF04542">
    <property type="entry name" value="Sigma70_r2"/>
    <property type="match status" value="1"/>
</dbReference>
<accession>A0A418KYE0</accession>
<proteinExistence type="inferred from homology"/>
<name>A0A418KYE0_9ACTN</name>
<evidence type="ECO:0000256" key="7">
    <source>
        <dbReference type="SAM" id="MobiDB-lite"/>
    </source>
</evidence>
<dbReference type="Gene3D" id="1.10.10.10">
    <property type="entry name" value="Winged helix-like DNA-binding domain superfamily/Winged helix DNA-binding domain"/>
    <property type="match status" value="2"/>
</dbReference>
<organism evidence="10 11">
    <name type="scientific">Jiangella rhizosphaerae</name>
    <dbReference type="NCBI Taxonomy" id="2293569"/>
    <lineage>
        <taxon>Bacteria</taxon>
        <taxon>Bacillati</taxon>
        <taxon>Actinomycetota</taxon>
        <taxon>Actinomycetes</taxon>
        <taxon>Jiangellales</taxon>
        <taxon>Jiangellaceae</taxon>
        <taxon>Jiangella</taxon>
    </lineage>
</organism>
<keyword evidence="2 6" id="KW-0805">Transcription regulation</keyword>
<evidence type="ECO:0000313" key="11">
    <source>
        <dbReference type="Proteomes" id="UP000284057"/>
    </source>
</evidence>
<comment type="similarity">
    <text evidence="1 6">Belongs to the sigma-70 factor family.</text>
</comment>
<dbReference type="Proteomes" id="UP000284057">
    <property type="component" value="Unassembled WGS sequence"/>
</dbReference>
<evidence type="ECO:0000256" key="1">
    <source>
        <dbReference type="ARBA" id="ARBA00007788"/>
    </source>
</evidence>
<dbReference type="PANTHER" id="PTHR30603:SF60">
    <property type="entry name" value="RNA POLYMERASE SIGMA FACTOR RPOD"/>
    <property type="match status" value="1"/>
</dbReference>
<dbReference type="InterPro" id="IPR007627">
    <property type="entry name" value="RNA_pol_sigma70_r2"/>
</dbReference>
<dbReference type="Pfam" id="PF04545">
    <property type="entry name" value="Sigma70_r4"/>
    <property type="match status" value="1"/>
</dbReference>
<evidence type="ECO:0000256" key="4">
    <source>
        <dbReference type="ARBA" id="ARBA00023125"/>
    </source>
</evidence>
<dbReference type="PROSITE" id="PS00716">
    <property type="entry name" value="SIGMA70_2"/>
    <property type="match status" value="1"/>
</dbReference>
<feature type="domain" description="RNA polymerase sigma-70" evidence="8">
    <location>
        <begin position="123"/>
        <end position="136"/>
    </location>
</feature>